<evidence type="ECO:0000259" key="9">
    <source>
        <dbReference type="PROSITE" id="PS50850"/>
    </source>
</evidence>
<proteinExistence type="predicted"/>
<dbReference type="RefSeq" id="WP_125120296.1">
    <property type="nucleotide sequence ID" value="NZ_AP019309.1"/>
</dbReference>
<keyword evidence="11" id="KW-1185">Reference proteome</keyword>
<dbReference type="GO" id="GO:0005886">
    <property type="term" value="C:plasma membrane"/>
    <property type="evidence" value="ECO:0007669"/>
    <property type="project" value="UniProtKB-SubCell"/>
</dbReference>
<feature type="domain" description="Major facilitator superfamily (MFS) profile" evidence="9">
    <location>
        <begin position="211"/>
        <end position="396"/>
    </location>
</feature>
<evidence type="ECO:0000313" key="11">
    <source>
        <dbReference type="Proteomes" id="UP000268059"/>
    </source>
</evidence>
<protein>
    <recommendedName>
        <fullName evidence="9">Major facilitator superfamily (MFS) profile domain-containing protein</fullName>
    </recommendedName>
</protein>
<sequence>MDPVTKSLNRKYSEIQGLFYVVFCTVLGYAAVYLGAIGLSASIIGVILALGNVFSTLFSPVIARTIDRLHLSLSRVLMAIAGSVGVLAAVMMLCTNMKAIVAVIFVILLGLLFAMLPLINSLAFVFEKHDIHISFGLGRGIGSAAYALTSLALGFLVRSYSPKLLPVLEIVVIAALIPVIASFRVKGISMKGEESEHPSMDMKSFAARYKIFVGLIIGLTLVLADHTFINNFFINIVKNVGGDTSDMGIAVFLAAILELIAMNVFEKIKHRIEVGRLLKFSAVMFTVKHILTFLAPNMAVIYLAQCLQIFAYAIYIPAGVYYVDLLFDRADATLGQSLMASTATAGGVIASFVGGFLIDSIGVSSTLMIGMITSIIGTVIVLMTVQKTKKAGMSYE</sequence>
<feature type="transmembrane region" description="Helical" evidence="8">
    <location>
        <begin position="75"/>
        <end position="93"/>
    </location>
</feature>
<dbReference type="InterPro" id="IPR036259">
    <property type="entry name" value="MFS_trans_sf"/>
</dbReference>
<feature type="transmembrane region" description="Helical" evidence="8">
    <location>
        <begin position="137"/>
        <end position="158"/>
    </location>
</feature>
<dbReference type="SUPFAM" id="SSF103473">
    <property type="entry name" value="MFS general substrate transporter"/>
    <property type="match status" value="1"/>
</dbReference>
<keyword evidence="4" id="KW-0997">Cell inner membrane</keyword>
<evidence type="ECO:0000256" key="8">
    <source>
        <dbReference type="SAM" id="Phobius"/>
    </source>
</evidence>
<keyword evidence="7 8" id="KW-0472">Membrane</keyword>
<organism evidence="10 11">
    <name type="scientific">Intestinibaculum porci</name>
    <dbReference type="NCBI Taxonomy" id="2487118"/>
    <lineage>
        <taxon>Bacteria</taxon>
        <taxon>Bacillati</taxon>
        <taxon>Bacillota</taxon>
        <taxon>Erysipelotrichia</taxon>
        <taxon>Erysipelotrichales</taxon>
        <taxon>Erysipelotrichaceae</taxon>
        <taxon>Intestinibaculum</taxon>
    </lineage>
</organism>
<evidence type="ECO:0000256" key="6">
    <source>
        <dbReference type="ARBA" id="ARBA00022989"/>
    </source>
</evidence>
<evidence type="ECO:0000313" key="10">
    <source>
        <dbReference type="EMBL" id="BBH27586.1"/>
    </source>
</evidence>
<dbReference type="PANTHER" id="PTHR23522:SF10">
    <property type="entry name" value="3-PHENYLPROPIONIC ACID TRANSPORTER-RELATED"/>
    <property type="match status" value="1"/>
</dbReference>
<reference evidence="10 11" key="1">
    <citation type="submission" date="2018-11" db="EMBL/GenBank/DDBJ databases">
        <title>Novel Erysipelotrichaceae bacterium isolated from small intestine of a swine.</title>
        <authorList>
            <person name="Kim J.S."/>
            <person name="Choe H."/>
            <person name="Lee Y.R."/>
            <person name="Kim K.M."/>
            <person name="Park D.S."/>
        </authorList>
    </citation>
    <scope>NUCLEOTIDE SEQUENCE [LARGE SCALE GENOMIC DNA]</scope>
    <source>
        <strain evidence="10 11">SG0102</strain>
    </source>
</reference>
<feature type="transmembrane region" description="Helical" evidence="8">
    <location>
        <begin position="247"/>
        <end position="265"/>
    </location>
</feature>
<comment type="subcellular location">
    <subcellularLocation>
        <location evidence="1">Cell inner membrane</location>
        <topology evidence="1">Multi-pass membrane protein</topology>
    </subcellularLocation>
</comment>
<feature type="transmembrane region" description="Helical" evidence="8">
    <location>
        <begin position="277"/>
        <end position="303"/>
    </location>
</feature>
<name>A0A3G9JAJ2_9FIRM</name>
<feature type="transmembrane region" description="Helical" evidence="8">
    <location>
        <begin position="17"/>
        <end position="37"/>
    </location>
</feature>
<accession>A0A3G9JAJ2</accession>
<keyword evidence="6 8" id="KW-1133">Transmembrane helix</keyword>
<keyword evidence="2" id="KW-0813">Transport</keyword>
<feature type="transmembrane region" description="Helical" evidence="8">
    <location>
        <begin position="206"/>
        <end position="224"/>
    </location>
</feature>
<dbReference type="InParanoid" id="A0A3G9JAJ2"/>
<dbReference type="Gene3D" id="1.20.1250.20">
    <property type="entry name" value="MFS general substrate transporter like domains"/>
    <property type="match status" value="2"/>
</dbReference>
<feature type="transmembrane region" description="Helical" evidence="8">
    <location>
        <begin position="309"/>
        <end position="327"/>
    </location>
</feature>
<feature type="transmembrane region" description="Helical" evidence="8">
    <location>
        <begin position="164"/>
        <end position="185"/>
    </location>
</feature>
<feature type="transmembrane region" description="Helical" evidence="8">
    <location>
        <begin position="339"/>
        <end position="358"/>
    </location>
</feature>
<dbReference type="PANTHER" id="PTHR23522">
    <property type="entry name" value="BLL5896 PROTEIN"/>
    <property type="match status" value="1"/>
</dbReference>
<evidence type="ECO:0000256" key="5">
    <source>
        <dbReference type="ARBA" id="ARBA00022692"/>
    </source>
</evidence>
<evidence type="ECO:0000256" key="7">
    <source>
        <dbReference type="ARBA" id="ARBA00023136"/>
    </source>
</evidence>
<evidence type="ECO:0000256" key="1">
    <source>
        <dbReference type="ARBA" id="ARBA00004429"/>
    </source>
</evidence>
<evidence type="ECO:0000256" key="2">
    <source>
        <dbReference type="ARBA" id="ARBA00022448"/>
    </source>
</evidence>
<dbReference type="Proteomes" id="UP000268059">
    <property type="component" value="Chromosome"/>
</dbReference>
<dbReference type="InterPro" id="IPR024989">
    <property type="entry name" value="MFS_assoc_dom"/>
</dbReference>
<feature type="transmembrane region" description="Helical" evidence="8">
    <location>
        <begin position="43"/>
        <end position="63"/>
    </location>
</feature>
<dbReference type="KEGG" id="ebm:SG0102_25200"/>
<dbReference type="PROSITE" id="PS50850">
    <property type="entry name" value="MFS"/>
    <property type="match status" value="1"/>
</dbReference>
<dbReference type="EMBL" id="AP019309">
    <property type="protein sequence ID" value="BBH27586.1"/>
    <property type="molecule type" value="Genomic_DNA"/>
</dbReference>
<dbReference type="GO" id="GO:0030395">
    <property type="term" value="F:lactose binding"/>
    <property type="evidence" value="ECO:0007669"/>
    <property type="project" value="TreeGrafter"/>
</dbReference>
<dbReference type="OrthoDB" id="1653456at2"/>
<dbReference type="AlphaFoldDB" id="A0A3G9JAJ2"/>
<keyword evidence="3" id="KW-1003">Cell membrane</keyword>
<feature type="transmembrane region" description="Helical" evidence="8">
    <location>
        <begin position="364"/>
        <end position="385"/>
    </location>
</feature>
<dbReference type="FunCoup" id="A0A3G9JAJ2">
    <property type="interactions" value="32"/>
</dbReference>
<feature type="transmembrane region" description="Helical" evidence="8">
    <location>
        <begin position="99"/>
        <end position="125"/>
    </location>
</feature>
<keyword evidence="5 8" id="KW-0812">Transmembrane</keyword>
<dbReference type="GO" id="GO:0015528">
    <property type="term" value="F:lactose:proton symporter activity"/>
    <property type="evidence" value="ECO:0007669"/>
    <property type="project" value="TreeGrafter"/>
</dbReference>
<evidence type="ECO:0000256" key="4">
    <source>
        <dbReference type="ARBA" id="ARBA00022519"/>
    </source>
</evidence>
<evidence type="ECO:0000256" key="3">
    <source>
        <dbReference type="ARBA" id="ARBA00022475"/>
    </source>
</evidence>
<dbReference type="InterPro" id="IPR020846">
    <property type="entry name" value="MFS_dom"/>
</dbReference>
<gene>
    <name evidence="10" type="ORF">SG0102_25200</name>
</gene>
<dbReference type="Pfam" id="PF12832">
    <property type="entry name" value="MFS_1_like"/>
    <property type="match status" value="1"/>
</dbReference>